<dbReference type="InterPro" id="IPR039420">
    <property type="entry name" value="WalR-like"/>
</dbReference>
<dbReference type="Pfam" id="PF00072">
    <property type="entry name" value="Response_reg"/>
    <property type="match status" value="1"/>
</dbReference>
<dbReference type="CDD" id="cd17535">
    <property type="entry name" value="REC_NarL-like"/>
    <property type="match status" value="1"/>
</dbReference>
<dbReference type="PROSITE" id="PS50110">
    <property type="entry name" value="RESPONSE_REGULATORY"/>
    <property type="match status" value="1"/>
</dbReference>
<dbReference type="InterPro" id="IPR000792">
    <property type="entry name" value="Tscrpt_reg_LuxR_C"/>
</dbReference>
<dbReference type="SMART" id="SM00448">
    <property type="entry name" value="REC"/>
    <property type="match status" value="1"/>
</dbReference>
<organism evidence="8 9">
    <name type="scientific">Tenggerimyces flavus</name>
    <dbReference type="NCBI Taxonomy" id="1708749"/>
    <lineage>
        <taxon>Bacteria</taxon>
        <taxon>Bacillati</taxon>
        <taxon>Actinomycetota</taxon>
        <taxon>Actinomycetes</taxon>
        <taxon>Propionibacteriales</taxon>
        <taxon>Nocardioidaceae</taxon>
        <taxon>Tenggerimyces</taxon>
    </lineage>
</organism>
<evidence type="ECO:0000259" key="7">
    <source>
        <dbReference type="PROSITE" id="PS50110"/>
    </source>
</evidence>
<dbReference type="SUPFAM" id="SSF46894">
    <property type="entry name" value="C-terminal effector domain of the bipartite response regulators"/>
    <property type="match status" value="1"/>
</dbReference>
<evidence type="ECO:0000256" key="3">
    <source>
        <dbReference type="ARBA" id="ARBA00023125"/>
    </source>
</evidence>
<protein>
    <submittedName>
        <fullName evidence="8">Response regulator</fullName>
    </submittedName>
</protein>
<dbReference type="EMBL" id="JBHRZH010000004">
    <property type="protein sequence ID" value="MFC3760147.1"/>
    <property type="molecule type" value="Genomic_DNA"/>
</dbReference>
<keyword evidence="2" id="KW-0805">Transcription regulation</keyword>
<dbReference type="RefSeq" id="WP_372442369.1">
    <property type="nucleotide sequence ID" value="NZ_JAFBCM010000001.1"/>
</dbReference>
<keyword evidence="4" id="KW-0804">Transcription</keyword>
<dbReference type="PROSITE" id="PS00622">
    <property type="entry name" value="HTH_LUXR_1"/>
    <property type="match status" value="1"/>
</dbReference>
<dbReference type="PANTHER" id="PTHR43214">
    <property type="entry name" value="TWO-COMPONENT RESPONSE REGULATOR"/>
    <property type="match status" value="1"/>
</dbReference>
<dbReference type="InterPro" id="IPR011006">
    <property type="entry name" value="CheY-like_superfamily"/>
</dbReference>
<sequence length="230" mass="24882">MVTTPATPVRVLLVDDQPLLRTGFKMILESEPDIAVVGEAGDGEKAVSEARALQPDVVLMDIRMPRMDGVEATRQITGTDRSSSVKVLVLTTFDLDEYIVEALKAGASGFLLKDVPPDDLVEAIRIVARGDAVVAPGVTRRLLDRFAQNLSSPNEKVNDLVARLTEREREVLRHVARGLSNNEIAGELFVSETTVKTHVGNVLAKLGLRDRVQAVVFAYESGLTRPGGAT</sequence>
<dbReference type="InterPro" id="IPR016032">
    <property type="entry name" value="Sig_transdc_resp-reg_C-effctor"/>
</dbReference>
<dbReference type="InterPro" id="IPR001789">
    <property type="entry name" value="Sig_transdc_resp-reg_receiver"/>
</dbReference>
<dbReference type="Proteomes" id="UP001595699">
    <property type="component" value="Unassembled WGS sequence"/>
</dbReference>
<dbReference type="SUPFAM" id="SSF52172">
    <property type="entry name" value="CheY-like"/>
    <property type="match status" value="1"/>
</dbReference>
<evidence type="ECO:0000313" key="8">
    <source>
        <dbReference type="EMBL" id="MFC3760147.1"/>
    </source>
</evidence>
<dbReference type="Pfam" id="PF00196">
    <property type="entry name" value="GerE"/>
    <property type="match status" value="1"/>
</dbReference>
<keyword evidence="3" id="KW-0238">DNA-binding</keyword>
<gene>
    <name evidence="8" type="ORF">ACFOUW_04815</name>
</gene>
<dbReference type="PROSITE" id="PS50043">
    <property type="entry name" value="HTH_LUXR_2"/>
    <property type="match status" value="1"/>
</dbReference>
<evidence type="ECO:0000256" key="4">
    <source>
        <dbReference type="ARBA" id="ARBA00023163"/>
    </source>
</evidence>
<feature type="modified residue" description="4-aspartylphosphate" evidence="5">
    <location>
        <position position="61"/>
    </location>
</feature>
<comment type="caution">
    <text evidence="8">The sequence shown here is derived from an EMBL/GenBank/DDBJ whole genome shotgun (WGS) entry which is preliminary data.</text>
</comment>
<evidence type="ECO:0000256" key="1">
    <source>
        <dbReference type="ARBA" id="ARBA00022553"/>
    </source>
</evidence>
<dbReference type="SMART" id="SM00421">
    <property type="entry name" value="HTH_LUXR"/>
    <property type="match status" value="1"/>
</dbReference>
<evidence type="ECO:0000256" key="5">
    <source>
        <dbReference type="PROSITE-ProRule" id="PRU00169"/>
    </source>
</evidence>
<dbReference type="PANTHER" id="PTHR43214:SF24">
    <property type="entry name" value="TRANSCRIPTIONAL REGULATORY PROTEIN NARL-RELATED"/>
    <property type="match status" value="1"/>
</dbReference>
<keyword evidence="1 5" id="KW-0597">Phosphoprotein</keyword>
<accession>A0ABV7Y5S6</accession>
<dbReference type="CDD" id="cd06170">
    <property type="entry name" value="LuxR_C_like"/>
    <property type="match status" value="1"/>
</dbReference>
<name>A0ABV7Y5S6_9ACTN</name>
<evidence type="ECO:0000256" key="2">
    <source>
        <dbReference type="ARBA" id="ARBA00023015"/>
    </source>
</evidence>
<feature type="domain" description="Response regulatory" evidence="7">
    <location>
        <begin position="10"/>
        <end position="128"/>
    </location>
</feature>
<dbReference type="Gene3D" id="3.40.50.2300">
    <property type="match status" value="1"/>
</dbReference>
<evidence type="ECO:0000259" key="6">
    <source>
        <dbReference type="PROSITE" id="PS50043"/>
    </source>
</evidence>
<proteinExistence type="predicted"/>
<feature type="domain" description="HTH luxR-type" evidence="6">
    <location>
        <begin position="157"/>
        <end position="222"/>
    </location>
</feature>
<dbReference type="InterPro" id="IPR058245">
    <property type="entry name" value="NreC/VraR/RcsB-like_REC"/>
</dbReference>
<keyword evidence="9" id="KW-1185">Reference proteome</keyword>
<evidence type="ECO:0000313" key="9">
    <source>
        <dbReference type="Proteomes" id="UP001595699"/>
    </source>
</evidence>
<reference evidence="9" key="1">
    <citation type="journal article" date="2019" name="Int. J. Syst. Evol. Microbiol.">
        <title>The Global Catalogue of Microorganisms (GCM) 10K type strain sequencing project: providing services to taxonomists for standard genome sequencing and annotation.</title>
        <authorList>
            <consortium name="The Broad Institute Genomics Platform"/>
            <consortium name="The Broad Institute Genome Sequencing Center for Infectious Disease"/>
            <person name="Wu L."/>
            <person name="Ma J."/>
        </authorList>
    </citation>
    <scope>NUCLEOTIDE SEQUENCE [LARGE SCALE GENOMIC DNA]</scope>
    <source>
        <strain evidence="9">CGMCC 4.7241</strain>
    </source>
</reference>
<dbReference type="PRINTS" id="PR00038">
    <property type="entry name" value="HTHLUXR"/>
</dbReference>